<dbReference type="EMBL" id="NFLW01000025">
    <property type="protein sequence ID" value="OUQ66831.1"/>
    <property type="molecule type" value="Genomic_DNA"/>
</dbReference>
<protein>
    <recommendedName>
        <fullName evidence="1">ATPase AAA-type core domain-containing protein</fullName>
    </recommendedName>
</protein>
<evidence type="ECO:0000313" key="3">
    <source>
        <dbReference type="Proteomes" id="UP000196036"/>
    </source>
</evidence>
<feature type="domain" description="ATPase AAA-type core" evidence="1">
    <location>
        <begin position="31"/>
        <end position="127"/>
    </location>
</feature>
<dbReference type="GO" id="GO:0016887">
    <property type="term" value="F:ATP hydrolysis activity"/>
    <property type="evidence" value="ECO:0007669"/>
    <property type="project" value="InterPro"/>
</dbReference>
<name>A0A1Y4V9S3_9BACE</name>
<gene>
    <name evidence="2" type="ORF">B5E52_13230</name>
</gene>
<reference evidence="3" key="1">
    <citation type="submission" date="2017-04" db="EMBL/GenBank/DDBJ databases">
        <title>Function of individual gut microbiota members based on whole genome sequencing of pure cultures obtained from chicken caecum.</title>
        <authorList>
            <person name="Medvecky M."/>
            <person name="Cejkova D."/>
            <person name="Polansky O."/>
            <person name="Karasova D."/>
            <person name="Kubasova T."/>
            <person name="Cizek A."/>
            <person name="Rychlik I."/>
        </authorList>
    </citation>
    <scope>NUCLEOTIDE SEQUENCE [LARGE SCALE GENOMIC DNA]</scope>
    <source>
        <strain evidence="3">An109</strain>
    </source>
</reference>
<evidence type="ECO:0000313" key="2">
    <source>
        <dbReference type="EMBL" id="OUQ66831.1"/>
    </source>
</evidence>
<dbReference type="Proteomes" id="UP000196036">
    <property type="component" value="Unassembled WGS sequence"/>
</dbReference>
<dbReference type="Pfam" id="PF13304">
    <property type="entry name" value="AAA_21"/>
    <property type="match status" value="1"/>
</dbReference>
<dbReference type="GO" id="GO:0005524">
    <property type="term" value="F:ATP binding"/>
    <property type="evidence" value="ECO:0007669"/>
    <property type="project" value="InterPro"/>
</dbReference>
<sequence>MLIIAYNLLICIANYSSSCFYLTPGIRLLKLAVVYGANASGKSNFIKVCDYIKKFPIHTPTNKGEEIEIVPFLMDKSSMTETSDLSVSFYVIKENQQPVKYVYKLSLTRMYVLQEELCYYPGQQPATIFERTLEHGVSSIKLGNELKLAVQ</sequence>
<proteinExistence type="predicted"/>
<evidence type="ECO:0000259" key="1">
    <source>
        <dbReference type="Pfam" id="PF13304"/>
    </source>
</evidence>
<accession>A0A1Y4V9S3</accession>
<dbReference type="InterPro" id="IPR003959">
    <property type="entry name" value="ATPase_AAA_core"/>
</dbReference>
<comment type="caution">
    <text evidence="2">The sequence shown here is derived from an EMBL/GenBank/DDBJ whole genome shotgun (WGS) entry which is preliminary data.</text>
</comment>
<organism evidence="2 3">
    <name type="scientific">Bacteroides xylanisolvens</name>
    <dbReference type="NCBI Taxonomy" id="371601"/>
    <lineage>
        <taxon>Bacteria</taxon>
        <taxon>Pseudomonadati</taxon>
        <taxon>Bacteroidota</taxon>
        <taxon>Bacteroidia</taxon>
        <taxon>Bacteroidales</taxon>
        <taxon>Bacteroidaceae</taxon>
        <taxon>Bacteroides</taxon>
    </lineage>
</organism>
<dbReference type="AlphaFoldDB" id="A0A1Y4V9S3"/>